<dbReference type="Gene3D" id="3.40.50.720">
    <property type="entry name" value="NAD(P)-binding Rossmann-like Domain"/>
    <property type="match status" value="1"/>
</dbReference>
<feature type="transmembrane region" description="Helical" evidence="1">
    <location>
        <begin position="122"/>
        <end position="141"/>
    </location>
</feature>
<dbReference type="EMBL" id="OU503054">
    <property type="protein sequence ID" value="CAI9783333.1"/>
    <property type="molecule type" value="Genomic_DNA"/>
</dbReference>
<dbReference type="InterPro" id="IPR002347">
    <property type="entry name" value="SDR_fam"/>
</dbReference>
<evidence type="ECO:0000313" key="2">
    <source>
        <dbReference type="EMBL" id="CAI9783333.1"/>
    </source>
</evidence>
<protein>
    <submittedName>
        <fullName evidence="2">Uncharacterized protein</fullName>
    </submittedName>
</protein>
<evidence type="ECO:0000256" key="1">
    <source>
        <dbReference type="SAM" id="Phobius"/>
    </source>
</evidence>
<name>A0AAD2A8Z3_9LAMI</name>
<gene>
    <name evidence="2" type="ORF">FPE_LOCUS30763</name>
</gene>
<sequence>MAMSLRWPTIRHKTSSIDTSCCKRQHRDIVYVVRDGAAFGTSENALRAYVASKRAVVGLTKNLCIELGQHRMRMNCISPLLWLPSIHEDSRTNQFKFSKSKSPLPIYLEQLRRRRAEHEQRPVPFLLLWIGCGLSLIFSGWTSTVRQFPIPGPKEVEGATDPIEAEEEE</sequence>
<dbReference type="InterPro" id="IPR036291">
    <property type="entry name" value="NAD(P)-bd_dom_sf"/>
</dbReference>
<keyword evidence="1" id="KW-1133">Transmembrane helix</keyword>
<evidence type="ECO:0000313" key="3">
    <source>
        <dbReference type="Proteomes" id="UP000834106"/>
    </source>
</evidence>
<keyword evidence="1" id="KW-0472">Membrane</keyword>
<dbReference type="AlphaFoldDB" id="A0AAD2A8Z3"/>
<accession>A0AAD2A8Z3</accession>
<organism evidence="2 3">
    <name type="scientific">Fraxinus pennsylvanica</name>
    <dbReference type="NCBI Taxonomy" id="56036"/>
    <lineage>
        <taxon>Eukaryota</taxon>
        <taxon>Viridiplantae</taxon>
        <taxon>Streptophyta</taxon>
        <taxon>Embryophyta</taxon>
        <taxon>Tracheophyta</taxon>
        <taxon>Spermatophyta</taxon>
        <taxon>Magnoliopsida</taxon>
        <taxon>eudicotyledons</taxon>
        <taxon>Gunneridae</taxon>
        <taxon>Pentapetalae</taxon>
        <taxon>asterids</taxon>
        <taxon>lamiids</taxon>
        <taxon>Lamiales</taxon>
        <taxon>Oleaceae</taxon>
        <taxon>Oleeae</taxon>
        <taxon>Fraxinus</taxon>
    </lineage>
</organism>
<dbReference type="Pfam" id="PF13561">
    <property type="entry name" value="adh_short_C2"/>
    <property type="match status" value="1"/>
</dbReference>
<keyword evidence="3" id="KW-1185">Reference proteome</keyword>
<proteinExistence type="predicted"/>
<keyword evidence="1" id="KW-0812">Transmembrane</keyword>
<reference evidence="2" key="1">
    <citation type="submission" date="2023-05" db="EMBL/GenBank/DDBJ databases">
        <authorList>
            <person name="Huff M."/>
        </authorList>
    </citation>
    <scope>NUCLEOTIDE SEQUENCE</scope>
</reference>
<dbReference type="SUPFAM" id="SSF51735">
    <property type="entry name" value="NAD(P)-binding Rossmann-fold domains"/>
    <property type="match status" value="1"/>
</dbReference>
<dbReference type="Proteomes" id="UP000834106">
    <property type="component" value="Chromosome 19"/>
</dbReference>